<evidence type="ECO:0000256" key="16">
    <source>
        <dbReference type="ARBA" id="ARBA00063669"/>
    </source>
</evidence>
<dbReference type="InterPro" id="IPR013805">
    <property type="entry name" value="GrpE_CC"/>
</dbReference>
<evidence type="ECO:0000256" key="6">
    <source>
        <dbReference type="ARBA" id="ARBA00022692"/>
    </source>
</evidence>
<reference evidence="20" key="1">
    <citation type="journal article" date="2007" name="PLoS ONE">
        <title>The first genome sequence of an elite grapevine cultivar (Pinot noir Vitis vinifera L.): coping with a highly heterozygous genome.</title>
        <authorList>
            <person name="Velasco R."/>
            <person name="Zharkikh A."/>
            <person name="Troggio M."/>
            <person name="Cartwright D.A."/>
            <person name="Cestaro A."/>
            <person name="Pruss D."/>
            <person name="Pindo M."/>
            <person name="FitzGerald L.M."/>
            <person name="Vezzulli S."/>
            <person name="Reid J."/>
            <person name="Malacarne G."/>
            <person name="Iliev D."/>
            <person name="Coppola G."/>
            <person name="Wardell B."/>
            <person name="Micheletti D."/>
            <person name="Macalma T."/>
            <person name="Facci M."/>
            <person name="Mitchell J.T."/>
            <person name="Perazzolli M."/>
            <person name="Eldredge G."/>
            <person name="Gatto P."/>
            <person name="Oyzerski R."/>
            <person name="Moretto M."/>
            <person name="Gutin N."/>
            <person name="Stefanini M."/>
            <person name="Chen Y."/>
            <person name="Segala C."/>
            <person name="Davenport C."/>
            <person name="Dematte L."/>
            <person name="Mraz A."/>
            <person name="Battilana J."/>
            <person name="Stormo K."/>
            <person name="Costa F."/>
            <person name="Tao Q."/>
            <person name="Si-Ammour A."/>
            <person name="Harkins T."/>
            <person name="Lackey A."/>
            <person name="Perbost C."/>
            <person name="Taillon B."/>
            <person name="Stella A."/>
            <person name="Solovyev V."/>
            <person name="Fawcett J.A."/>
            <person name="Sterck L."/>
            <person name="Vandepoele K."/>
            <person name="Grando S.M."/>
            <person name="Toppo S."/>
            <person name="Moser C."/>
            <person name="Lanchbury J."/>
            <person name="Bogden R."/>
            <person name="Skolnick M."/>
            <person name="Sgaramella V."/>
            <person name="Bhatnagar S.K."/>
            <person name="Fontana P."/>
            <person name="Gutin A."/>
            <person name="Van de Peer Y."/>
            <person name="Salamini F."/>
            <person name="Viola R."/>
        </authorList>
    </citation>
    <scope>NUCLEOTIDE SEQUENCE</scope>
</reference>
<dbReference type="SUPFAM" id="SSF58014">
    <property type="entry name" value="Coiled-coil domain of nucleotide exchange factor GrpE"/>
    <property type="match status" value="1"/>
</dbReference>
<dbReference type="GO" id="GO:0046872">
    <property type="term" value="F:metal ion binding"/>
    <property type="evidence" value="ECO:0007669"/>
    <property type="project" value="UniProtKB-KW"/>
</dbReference>
<evidence type="ECO:0000256" key="12">
    <source>
        <dbReference type="ARBA" id="ARBA00022989"/>
    </source>
</evidence>
<evidence type="ECO:0000256" key="19">
    <source>
        <dbReference type="SAM" id="MobiDB-lite"/>
    </source>
</evidence>
<evidence type="ECO:0000256" key="17">
    <source>
        <dbReference type="RuleBase" id="RU363100"/>
    </source>
</evidence>
<keyword evidence="18" id="KW-0175">Coiled coil</keyword>
<keyword evidence="11" id="KW-0809">Transit peptide</keyword>
<dbReference type="PRINTS" id="PR00773">
    <property type="entry name" value="GRPEPROTEIN"/>
</dbReference>
<comment type="subcellular location">
    <subcellularLocation>
        <location evidence="2 17">Mitochondrion inner membrane</location>
        <topology evidence="2 17">Multi-pass membrane protein</topology>
    </subcellularLocation>
    <subcellularLocation>
        <location evidence="1">Mitochondrion matrix</location>
    </subcellularLocation>
</comment>
<dbReference type="OrthoDB" id="869189at2759"/>
<dbReference type="SUPFAM" id="SSF51064">
    <property type="entry name" value="Head domain of nucleotide exchange factor GrpE"/>
    <property type="match status" value="1"/>
</dbReference>
<protein>
    <recommendedName>
        <fullName evidence="17">Mitochondrial pyruvate carrier</fullName>
    </recommendedName>
</protein>
<dbReference type="FunFam" id="3.90.20.20:FF:000005">
    <property type="entry name" value="GrpE protein homolog"/>
    <property type="match status" value="1"/>
</dbReference>
<organism evidence="20">
    <name type="scientific">Vitis vinifera</name>
    <name type="common">Grape</name>
    <dbReference type="NCBI Taxonomy" id="29760"/>
    <lineage>
        <taxon>Eukaryota</taxon>
        <taxon>Viridiplantae</taxon>
        <taxon>Streptophyta</taxon>
        <taxon>Embryophyta</taxon>
        <taxon>Tracheophyta</taxon>
        <taxon>Spermatophyta</taxon>
        <taxon>Magnoliopsida</taxon>
        <taxon>eudicotyledons</taxon>
        <taxon>Gunneridae</taxon>
        <taxon>Pentapetalae</taxon>
        <taxon>rosids</taxon>
        <taxon>Vitales</taxon>
        <taxon>Vitaceae</taxon>
        <taxon>Viteae</taxon>
        <taxon>Vitis</taxon>
    </lineage>
</organism>
<sequence>MAASKFQALWNHPVGPKTIHFWAPTFKWGLSIANAADFSKPPEELSYPLQFAVACSGLIWSRYCTVITPRNWNLLGVNAAMAGTGVYQLSRKIWVLFRSTRTLLAQGRTSSLLAPQSHLNTFLIGESTDKVVATQVSLLHHLVHNASIFQRFGISSSASPQTNEKETTQSGNEQGTVENDGAPADAEPAKTNQAEESGYNSKPQSESVKRRRRGTKRTAFSDSDSEADLSMDDLMKLVVEKEELLKMKNKEIEKMQDKVLRSYAEMENVMERARREAENSKKFAIQNFAKSLLDVADNLGRASLVVKESFSKIDESKDTAGAVPLLKTLLEGVEMTEKQLGEVFRKFGMEKFDPTNEQFDPHRHNAAFQIPDPSKPSGTVAVVLKAGYMLHDRVIRPAEVGVTQAVDNNETEA</sequence>
<dbReference type="GO" id="GO:0042803">
    <property type="term" value="F:protein homodimerization activity"/>
    <property type="evidence" value="ECO:0007669"/>
    <property type="project" value="InterPro"/>
</dbReference>
<evidence type="ECO:0000313" key="20">
    <source>
        <dbReference type="EMBL" id="CAN76715.1"/>
    </source>
</evidence>
<keyword evidence="10" id="KW-0067">ATP-binding</keyword>
<evidence type="ECO:0000256" key="1">
    <source>
        <dbReference type="ARBA" id="ARBA00004305"/>
    </source>
</evidence>
<dbReference type="PANTHER" id="PTHR21237">
    <property type="entry name" value="GRPE PROTEIN"/>
    <property type="match status" value="1"/>
</dbReference>
<dbReference type="GO" id="GO:0005524">
    <property type="term" value="F:ATP binding"/>
    <property type="evidence" value="ECO:0007669"/>
    <property type="project" value="UniProtKB-KW"/>
</dbReference>
<keyword evidence="9 17" id="KW-0999">Mitochondrion inner membrane</keyword>
<dbReference type="GO" id="GO:0006457">
    <property type="term" value="P:protein folding"/>
    <property type="evidence" value="ECO:0007669"/>
    <property type="project" value="InterPro"/>
</dbReference>
<comment type="similarity">
    <text evidence="3 17">Belongs to the mitochondrial pyruvate carrier (MPC) (TC 2.A.105) family.</text>
</comment>
<evidence type="ECO:0000256" key="11">
    <source>
        <dbReference type="ARBA" id="ARBA00022946"/>
    </source>
</evidence>
<name>A5BCM7_VITVI</name>
<dbReference type="FunFam" id="2.30.22.10:FF:000002">
    <property type="entry name" value="GrpE protein homolog"/>
    <property type="match status" value="1"/>
</dbReference>
<dbReference type="InterPro" id="IPR005336">
    <property type="entry name" value="MPC"/>
</dbReference>
<comment type="similarity">
    <text evidence="4">Belongs to the GrpE family.</text>
</comment>
<evidence type="ECO:0000256" key="3">
    <source>
        <dbReference type="ARBA" id="ARBA00006416"/>
    </source>
</evidence>
<evidence type="ECO:0000256" key="13">
    <source>
        <dbReference type="ARBA" id="ARBA00023128"/>
    </source>
</evidence>
<keyword evidence="14" id="KW-0472">Membrane</keyword>
<dbReference type="InterPro" id="IPR009012">
    <property type="entry name" value="GrpE_head"/>
</dbReference>
<evidence type="ECO:0000256" key="5">
    <source>
        <dbReference type="ARBA" id="ARBA00022448"/>
    </source>
</evidence>
<evidence type="ECO:0000256" key="8">
    <source>
        <dbReference type="ARBA" id="ARBA00022741"/>
    </source>
</evidence>
<proteinExistence type="inferred from homology"/>
<dbReference type="CDD" id="cd00446">
    <property type="entry name" value="GrpE"/>
    <property type="match status" value="1"/>
</dbReference>
<dbReference type="AlphaFoldDB" id="A5BCM7"/>
<dbReference type="GO" id="GO:0051087">
    <property type="term" value="F:protein-folding chaperone binding"/>
    <property type="evidence" value="ECO:0007669"/>
    <property type="project" value="InterPro"/>
</dbReference>
<evidence type="ECO:0000256" key="10">
    <source>
        <dbReference type="ARBA" id="ARBA00022840"/>
    </source>
</evidence>
<dbReference type="Pfam" id="PF03650">
    <property type="entry name" value="MPC"/>
    <property type="match status" value="1"/>
</dbReference>
<feature type="coiled-coil region" evidence="18">
    <location>
        <begin position="231"/>
        <end position="283"/>
    </location>
</feature>
<comment type="subunit">
    <text evidence="16">Probable component of the PAM complex, at least composed of SSC1 (mtHsp70), MGE1, TIM44, PAM16/TIM16, PAM17 and PAM18/TIM14. Interacts with SSQ1.</text>
</comment>
<feature type="compositionally biased region" description="Polar residues" evidence="19">
    <location>
        <begin position="157"/>
        <end position="177"/>
    </location>
</feature>
<keyword evidence="12" id="KW-1133">Transmembrane helix</keyword>
<dbReference type="EMBL" id="AM454689">
    <property type="protein sequence ID" value="CAN76715.1"/>
    <property type="molecule type" value="Genomic_DNA"/>
</dbReference>
<dbReference type="InterPro" id="IPR000740">
    <property type="entry name" value="GrpE"/>
</dbReference>
<comment type="function">
    <text evidence="17">Mediates the uptake of pyruvate into mitochondria.</text>
</comment>
<dbReference type="GO" id="GO:0005743">
    <property type="term" value="C:mitochondrial inner membrane"/>
    <property type="evidence" value="ECO:0007669"/>
    <property type="project" value="UniProtKB-SubCell"/>
</dbReference>
<dbReference type="GO" id="GO:0000774">
    <property type="term" value="F:adenyl-nucleotide exchange factor activity"/>
    <property type="evidence" value="ECO:0007669"/>
    <property type="project" value="InterPro"/>
</dbReference>
<dbReference type="GO" id="GO:0006850">
    <property type="term" value="P:pyruvate import into mitochondria"/>
    <property type="evidence" value="ECO:0007669"/>
    <property type="project" value="InterPro"/>
</dbReference>
<gene>
    <name evidence="20" type="ORF">VITISV_018795</name>
</gene>
<evidence type="ECO:0000256" key="4">
    <source>
        <dbReference type="ARBA" id="ARBA00009054"/>
    </source>
</evidence>
<keyword evidence="7" id="KW-0479">Metal-binding</keyword>
<evidence type="ECO:0000256" key="9">
    <source>
        <dbReference type="ARBA" id="ARBA00022792"/>
    </source>
</evidence>
<dbReference type="HAMAP" id="MF_01151">
    <property type="entry name" value="GrpE"/>
    <property type="match status" value="1"/>
</dbReference>
<feature type="compositionally biased region" description="Polar residues" evidence="19">
    <location>
        <begin position="190"/>
        <end position="206"/>
    </location>
</feature>
<evidence type="ECO:0000256" key="7">
    <source>
        <dbReference type="ARBA" id="ARBA00022723"/>
    </source>
</evidence>
<accession>A5BCM7</accession>
<dbReference type="Pfam" id="PF01025">
    <property type="entry name" value="GrpE"/>
    <property type="match status" value="1"/>
</dbReference>
<evidence type="ECO:0000256" key="2">
    <source>
        <dbReference type="ARBA" id="ARBA00004448"/>
    </source>
</evidence>
<keyword evidence="5 17" id="KW-0813">Transport</keyword>
<dbReference type="ExpressionAtlas" id="A5BCM7">
    <property type="expression patterns" value="baseline and differential"/>
</dbReference>
<evidence type="ECO:0000256" key="18">
    <source>
        <dbReference type="SAM" id="Coils"/>
    </source>
</evidence>
<evidence type="ECO:0000256" key="15">
    <source>
        <dbReference type="ARBA" id="ARBA00023186"/>
    </source>
</evidence>
<keyword evidence="6" id="KW-0812">Transmembrane</keyword>
<evidence type="ECO:0000256" key="14">
    <source>
        <dbReference type="ARBA" id="ARBA00023136"/>
    </source>
</evidence>
<dbReference type="PANTHER" id="PTHR21237:SF42">
    <property type="entry name" value="GRPE PROTEIN HOMOLOG"/>
    <property type="match status" value="1"/>
</dbReference>
<keyword evidence="13 17" id="KW-0496">Mitochondrion</keyword>
<keyword evidence="8" id="KW-0547">Nucleotide-binding</keyword>
<feature type="region of interest" description="Disordered" evidence="19">
    <location>
        <begin position="157"/>
        <end position="226"/>
    </location>
</feature>
<dbReference type="Gene3D" id="2.30.22.10">
    <property type="entry name" value="Head domain of nucleotide exchange factor GrpE"/>
    <property type="match status" value="1"/>
</dbReference>
<dbReference type="GO" id="GO:0005759">
    <property type="term" value="C:mitochondrial matrix"/>
    <property type="evidence" value="ECO:0007669"/>
    <property type="project" value="UniProtKB-SubCell"/>
</dbReference>
<dbReference type="Gene3D" id="3.90.20.20">
    <property type="match status" value="1"/>
</dbReference>
<keyword evidence="15" id="KW-0143">Chaperone</keyword>